<evidence type="ECO:0000259" key="2">
    <source>
        <dbReference type="Pfam" id="PF14285"/>
    </source>
</evidence>
<organism evidence="3 4">
    <name type="scientific">Formimonas warabiya</name>
    <dbReference type="NCBI Taxonomy" id="1761012"/>
    <lineage>
        <taxon>Bacteria</taxon>
        <taxon>Bacillati</taxon>
        <taxon>Bacillota</taxon>
        <taxon>Clostridia</taxon>
        <taxon>Eubacteriales</taxon>
        <taxon>Peptococcaceae</taxon>
        <taxon>Candidatus Formimonas</taxon>
    </lineage>
</organism>
<protein>
    <recommendedName>
        <fullName evidence="2">DUF4367 domain-containing protein</fullName>
    </recommendedName>
</protein>
<name>A0A3G1KZI4_FORW1</name>
<keyword evidence="1" id="KW-0472">Membrane</keyword>
<keyword evidence="4" id="KW-1185">Reference proteome</keyword>
<dbReference type="OrthoDB" id="2544256at2"/>
<dbReference type="EMBL" id="CP017634">
    <property type="protein sequence ID" value="ATW27932.1"/>
    <property type="molecule type" value="Genomic_DNA"/>
</dbReference>
<proteinExistence type="predicted"/>
<gene>
    <name evidence="3" type="ORF">DCMF_27105</name>
</gene>
<feature type="domain" description="DUF4367" evidence="2">
    <location>
        <begin position="196"/>
        <end position="305"/>
    </location>
</feature>
<dbReference type="RefSeq" id="WP_148137325.1">
    <property type="nucleotide sequence ID" value="NZ_CP017634.1"/>
</dbReference>
<dbReference type="Pfam" id="PF14285">
    <property type="entry name" value="DUF4367"/>
    <property type="match status" value="1"/>
</dbReference>
<dbReference type="KEGG" id="fwa:DCMF_27105"/>
<evidence type="ECO:0000256" key="1">
    <source>
        <dbReference type="SAM" id="Phobius"/>
    </source>
</evidence>
<evidence type="ECO:0000313" key="4">
    <source>
        <dbReference type="Proteomes" id="UP000323521"/>
    </source>
</evidence>
<keyword evidence="1" id="KW-0812">Transmembrane</keyword>
<accession>A0A3G1KZI4</accession>
<keyword evidence="1" id="KW-1133">Transmembrane helix</keyword>
<feature type="transmembrane region" description="Helical" evidence="1">
    <location>
        <begin position="54"/>
        <end position="74"/>
    </location>
</feature>
<dbReference type="Proteomes" id="UP000323521">
    <property type="component" value="Chromosome"/>
</dbReference>
<dbReference type="AlphaFoldDB" id="A0A3G1KZI4"/>
<dbReference type="InterPro" id="IPR025377">
    <property type="entry name" value="DUF4367"/>
</dbReference>
<reference evidence="3 4" key="1">
    <citation type="submission" date="2016-10" db="EMBL/GenBank/DDBJ databases">
        <title>Complete Genome Sequence of Peptococcaceae strain DCMF.</title>
        <authorList>
            <person name="Edwards R.J."/>
            <person name="Holland S.I."/>
            <person name="Deshpande N.P."/>
            <person name="Wong Y.K."/>
            <person name="Ertan H."/>
            <person name="Manefield M."/>
            <person name="Russell T.L."/>
            <person name="Lee M.J."/>
        </authorList>
    </citation>
    <scope>NUCLEOTIDE SEQUENCE [LARGE SCALE GENOMIC DNA]</scope>
    <source>
        <strain evidence="3 4">DCMF</strain>
    </source>
</reference>
<evidence type="ECO:0000313" key="3">
    <source>
        <dbReference type="EMBL" id="ATW27932.1"/>
    </source>
</evidence>
<sequence>MGKTDNNLPIEELLKTDFSSEDSAKEKILNQLLLKISSQEYFDHRKENFTMRKLLIKPVFIVGLVAVFLMGFTMTSYGQDFYRVIKEVIVGEHAKYVVTEQTGAPDLTIPDELKGKLYDKDGNVLDQFPQNGEIYNQKGEELIISAVATEDGTGGVSTKLEALTKEEHDARQNSKMTTTTDPEEAKSYLAFDFSLPGYMPKGYAFDRMQLFNDENGKPVENCEYAEVYFSNGDHAKDIYLQLRLMNEETAYEAGIGDVEEIEINGNQGVIGEGGLDVEIDGVMYMFRAGTSEISNDQLIKMVESIQR</sequence>